<comment type="subcellular location">
    <subcellularLocation>
        <location evidence="1">Membrane</location>
        <topology evidence="1">Multi-pass membrane protein</topology>
    </subcellularLocation>
</comment>
<sequence>MTLVRKVLALLPVPLRKLLFRHRELLKFLTVGGTTFLVTTGVNYALKFTVLTAKPVTALIVATIVATIVSYVLNREWSFRTRGGRERHHEAALFFLISGVGIVLNSVPLGVSRYLLHLETPEVSLAVQEVADFLSSMIIGTLVATAFRWWAFRRWVFPLRGERFPDGRATGPEVDLGEAA</sequence>
<evidence type="ECO:0000256" key="1">
    <source>
        <dbReference type="ARBA" id="ARBA00004141"/>
    </source>
</evidence>
<feature type="transmembrane region" description="Helical" evidence="6">
    <location>
        <begin position="52"/>
        <end position="73"/>
    </location>
</feature>
<gene>
    <name evidence="8" type="ORF">J2S66_001339</name>
</gene>
<evidence type="ECO:0000259" key="7">
    <source>
        <dbReference type="Pfam" id="PF04138"/>
    </source>
</evidence>
<evidence type="ECO:0000256" key="4">
    <source>
        <dbReference type="ARBA" id="ARBA00022989"/>
    </source>
</evidence>
<keyword evidence="3 6" id="KW-0812">Transmembrane</keyword>
<dbReference type="EMBL" id="JAVDSG010000001">
    <property type="protein sequence ID" value="MDR6592955.1"/>
    <property type="molecule type" value="Genomic_DNA"/>
</dbReference>
<feature type="transmembrane region" description="Helical" evidence="6">
    <location>
        <begin position="93"/>
        <end position="111"/>
    </location>
</feature>
<evidence type="ECO:0000313" key="9">
    <source>
        <dbReference type="Proteomes" id="UP001268819"/>
    </source>
</evidence>
<keyword evidence="9" id="KW-1185">Reference proteome</keyword>
<reference evidence="8 9" key="1">
    <citation type="submission" date="2023-07" db="EMBL/GenBank/DDBJ databases">
        <title>Sequencing the genomes of 1000 actinobacteria strains.</title>
        <authorList>
            <person name="Klenk H.-P."/>
        </authorList>
    </citation>
    <scope>NUCLEOTIDE SEQUENCE [LARGE SCALE GENOMIC DNA]</scope>
    <source>
        <strain evidence="8 9">DSM 43749</strain>
    </source>
</reference>
<dbReference type="RefSeq" id="WP_310305038.1">
    <property type="nucleotide sequence ID" value="NZ_BAAAXB010000001.1"/>
</dbReference>
<dbReference type="PANTHER" id="PTHR38459">
    <property type="entry name" value="PROPHAGE BACTOPRENOL-LINKED GLUCOSE TRANSLOCASE HOMOLOG"/>
    <property type="match status" value="1"/>
</dbReference>
<comment type="similarity">
    <text evidence="2">Belongs to the GtrA family.</text>
</comment>
<comment type="caution">
    <text evidence="8">The sequence shown here is derived from an EMBL/GenBank/DDBJ whole genome shotgun (WGS) entry which is preliminary data.</text>
</comment>
<feature type="transmembrane region" description="Helical" evidence="6">
    <location>
        <begin position="25"/>
        <end position="46"/>
    </location>
</feature>
<dbReference type="Pfam" id="PF04138">
    <property type="entry name" value="GtrA_DPMS_TM"/>
    <property type="match status" value="1"/>
</dbReference>
<dbReference type="InterPro" id="IPR051401">
    <property type="entry name" value="GtrA_CellWall_Glycosyl"/>
</dbReference>
<feature type="transmembrane region" description="Helical" evidence="6">
    <location>
        <begin position="131"/>
        <end position="151"/>
    </location>
</feature>
<feature type="domain" description="GtrA/DPMS transmembrane" evidence="7">
    <location>
        <begin position="27"/>
        <end position="157"/>
    </location>
</feature>
<organism evidence="8 9">
    <name type="scientific">Saccharothrix longispora</name>
    <dbReference type="NCBI Taxonomy" id="33920"/>
    <lineage>
        <taxon>Bacteria</taxon>
        <taxon>Bacillati</taxon>
        <taxon>Actinomycetota</taxon>
        <taxon>Actinomycetes</taxon>
        <taxon>Pseudonocardiales</taxon>
        <taxon>Pseudonocardiaceae</taxon>
        <taxon>Saccharothrix</taxon>
    </lineage>
</organism>
<evidence type="ECO:0000256" key="2">
    <source>
        <dbReference type="ARBA" id="ARBA00009399"/>
    </source>
</evidence>
<accession>A0ABU1PQM1</accession>
<proteinExistence type="inferred from homology"/>
<evidence type="ECO:0000256" key="3">
    <source>
        <dbReference type="ARBA" id="ARBA00022692"/>
    </source>
</evidence>
<dbReference type="Proteomes" id="UP001268819">
    <property type="component" value="Unassembled WGS sequence"/>
</dbReference>
<protein>
    <submittedName>
        <fullName evidence="8">Flippase GtrA</fullName>
    </submittedName>
</protein>
<evidence type="ECO:0000313" key="8">
    <source>
        <dbReference type="EMBL" id="MDR6592955.1"/>
    </source>
</evidence>
<evidence type="ECO:0000256" key="5">
    <source>
        <dbReference type="ARBA" id="ARBA00023136"/>
    </source>
</evidence>
<keyword evidence="5 6" id="KW-0472">Membrane</keyword>
<evidence type="ECO:0000256" key="6">
    <source>
        <dbReference type="SAM" id="Phobius"/>
    </source>
</evidence>
<name>A0ABU1PQM1_9PSEU</name>
<dbReference type="InterPro" id="IPR007267">
    <property type="entry name" value="GtrA_DPMS_TM"/>
</dbReference>
<keyword evidence="4 6" id="KW-1133">Transmembrane helix</keyword>
<dbReference type="PANTHER" id="PTHR38459:SF1">
    <property type="entry name" value="PROPHAGE BACTOPRENOL-LINKED GLUCOSE TRANSLOCASE HOMOLOG"/>
    <property type="match status" value="1"/>
</dbReference>